<organism evidence="9 10">
    <name type="scientific">Granulicatella elegans ATCC 700633</name>
    <dbReference type="NCBI Taxonomy" id="626369"/>
    <lineage>
        <taxon>Bacteria</taxon>
        <taxon>Bacillati</taxon>
        <taxon>Bacillota</taxon>
        <taxon>Bacilli</taxon>
        <taxon>Lactobacillales</taxon>
        <taxon>Carnobacteriaceae</taxon>
        <taxon>Granulicatella</taxon>
    </lineage>
</organism>
<dbReference type="GO" id="GO:0005524">
    <property type="term" value="F:ATP binding"/>
    <property type="evidence" value="ECO:0007669"/>
    <property type="project" value="UniProtKB-KW"/>
</dbReference>
<proteinExistence type="predicted"/>
<dbReference type="EMBL" id="ACRF02000016">
    <property type="protein sequence ID" value="EEW92990.1"/>
    <property type="molecule type" value="Genomic_DNA"/>
</dbReference>
<dbReference type="InterPro" id="IPR004143">
    <property type="entry name" value="BPL_LPL_catalytic"/>
</dbReference>
<dbReference type="STRING" id="626369.HMPREF0446_00978"/>
<dbReference type="EC" id="6.3.1.20" evidence="3"/>
<keyword evidence="6" id="KW-0067">ATP-binding</keyword>
<evidence type="ECO:0000256" key="3">
    <source>
        <dbReference type="ARBA" id="ARBA00012367"/>
    </source>
</evidence>
<accession>D0BLX5</accession>
<dbReference type="NCBIfam" id="TIGR00545">
    <property type="entry name" value="lipoyltrans"/>
    <property type="match status" value="1"/>
</dbReference>
<dbReference type="GO" id="GO:0016979">
    <property type="term" value="F:lipoate-protein ligase activity"/>
    <property type="evidence" value="ECO:0007669"/>
    <property type="project" value="UniProtKB-EC"/>
</dbReference>
<dbReference type="GO" id="GO:0005737">
    <property type="term" value="C:cytoplasm"/>
    <property type="evidence" value="ECO:0007669"/>
    <property type="project" value="TreeGrafter"/>
</dbReference>
<comment type="pathway">
    <text evidence="2">Protein modification; protein lipoylation via exogenous pathway; protein N(6)-(lipoyl)lysine from lipoate: step 1/2.</text>
</comment>
<dbReference type="InterPro" id="IPR019491">
    <property type="entry name" value="Lipoate_protein_ligase_C"/>
</dbReference>
<evidence type="ECO:0000256" key="6">
    <source>
        <dbReference type="ARBA" id="ARBA00022840"/>
    </source>
</evidence>
<dbReference type="PANTHER" id="PTHR12561">
    <property type="entry name" value="LIPOATE-PROTEIN LIGASE"/>
    <property type="match status" value="1"/>
</dbReference>
<keyword evidence="4 9" id="KW-0436">Ligase</keyword>
<feature type="domain" description="BPL/LPL catalytic" evidence="8">
    <location>
        <begin position="31"/>
        <end position="213"/>
    </location>
</feature>
<evidence type="ECO:0000259" key="8">
    <source>
        <dbReference type="PROSITE" id="PS51733"/>
    </source>
</evidence>
<dbReference type="CDD" id="cd16443">
    <property type="entry name" value="LplA"/>
    <property type="match status" value="1"/>
</dbReference>
<dbReference type="RefSeq" id="WP_006703254.1">
    <property type="nucleotide sequence ID" value="NZ_KI391971.1"/>
</dbReference>
<dbReference type="Gene3D" id="3.30.930.10">
    <property type="entry name" value="Bira Bifunctional Protein, Domain 2"/>
    <property type="match status" value="1"/>
</dbReference>
<evidence type="ECO:0000256" key="5">
    <source>
        <dbReference type="ARBA" id="ARBA00022741"/>
    </source>
</evidence>
<dbReference type="Proteomes" id="UP000002939">
    <property type="component" value="Unassembled WGS sequence"/>
</dbReference>
<comment type="pathway">
    <text evidence="1">Protein modification; protein lipoylation via exogenous pathway; protein N(6)-(lipoyl)lysine from lipoate: step 2/2.</text>
</comment>
<reference evidence="9" key="1">
    <citation type="submission" date="2009-09" db="EMBL/GenBank/DDBJ databases">
        <authorList>
            <consortium name="The Broad Institute Genome Sequencing Platform"/>
            <person name="Ward D."/>
            <person name="Feldgarden M."/>
            <person name="Earl A."/>
            <person name="Young S.K."/>
            <person name="Zeng Q."/>
            <person name="Koehrsen M."/>
            <person name="Alvarado L."/>
            <person name="Berlin A."/>
            <person name="Bochicchio J."/>
            <person name="Borenstein D."/>
            <person name="Chapman S.B."/>
            <person name="Chen Z."/>
            <person name="Engels R."/>
            <person name="Freedman E."/>
            <person name="Gellesch M."/>
            <person name="Goldberg J."/>
            <person name="Griggs A."/>
            <person name="Gujja S."/>
            <person name="Heilman E."/>
            <person name="Heiman D."/>
            <person name="Hepburn T."/>
            <person name="Howarth C."/>
            <person name="Jen D."/>
            <person name="Larson L."/>
            <person name="Lewis B."/>
            <person name="Mehta T."/>
            <person name="Park D."/>
            <person name="Pearson M."/>
            <person name="Roberts A."/>
            <person name="Saif S."/>
            <person name="Shea T."/>
            <person name="Shenoy N."/>
            <person name="Sisk P."/>
            <person name="Stolte C."/>
            <person name="Sykes S."/>
            <person name="Thomson T."/>
            <person name="Walk T."/>
            <person name="White J."/>
            <person name="Yandava C."/>
            <person name="Sibley C.D."/>
            <person name="Field T.R."/>
            <person name="Grinwis M."/>
            <person name="Eshaghurshan C.S."/>
            <person name="Surette M.G."/>
            <person name="Haas B."/>
            <person name="Nusbaum C."/>
            <person name="Birren B."/>
        </authorList>
    </citation>
    <scope>NUCLEOTIDE SEQUENCE [LARGE SCALE GENOMIC DNA]</scope>
    <source>
        <strain evidence="9">ATCC 700633</strain>
    </source>
</reference>
<dbReference type="PANTHER" id="PTHR12561:SF3">
    <property type="entry name" value="LIPOYLTRANSFERASE 1, MITOCHONDRIAL"/>
    <property type="match status" value="1"/>
</dbReference>
<evidence type="ECO:0000313" key="10">
    <source>
        <dbReference type="Proteomes" id="UP000002939"/>
    </source>
</evidence>
<dbReference type="Pfam" id="PF21948">
    <property type="entry name" value="LplA-B_cat"/>
    <property type="match status" value="1"/>
</dbReference>
<evidence type="ECO:0000313" key="9">
    <source>
        <dbReference type="EMBL" id="EEW92990.1"/>
    </source>
</evidence>
<dbReference type="Gene3D" id="3.30.390.50">
    <property type="entry name" value="CO dehydrogenase flavoprotein, C-terminal domain"/>
    <property type="match status" value="1"/>
</dbReference>
<keyword evidence="5" id="KW-0547">Nucleotide-binding</keyword>
<comment type="caution">
    <text evidence="9">The sequence shown here is derived from an EMBL/GenBank/DDBJ whole genome shotgun (WGS) entry which is preliminary data.</text>
</comment>
<dbReference type="GO" id="GO:0009249">
    <property type="term" value="P:protein lipoylation"/>
    <property type="evidence" value="ECO:0007669"/>
    <property type="project" value="InterPro"/>
</dbReference>
<evidence type="ECO:0000256" key="1">
    <source>
        <dbReference type="ARBA" id="ARBA00005085"/>
    </source>
</evidence>
<dbReference type="eggNOG" id="COG0095">
    <property type="taxonomic scope" value="Bacteria"/>
</dbReference>
<dbReference type="OrthoDB" id="9788148at2"/>
<dbReference type="SUPFAM" id="SSF55681">
    <property type="entry name" value="Class II aaRS and biotin synthetases"/>
    <property type="match status" value="1"/>
</dbReference>
<evidence type="ECO:0000256" key="2">
    <source>
        <dbReference type="ARBA" id="ARBA00005124"/>
    </source>
</evidence>
<gene>
    <name evidence="9" type="ORF">HMPREF0446_00978</name>
</gene>
<dbReference type="FunFam" id="3.30.930.10:FF:000072">
    <property type="entry name" value="Lipoate--protein ligase"/>
    <property type="match status" value="1"/>
</dbReference>
<sequence>MYLIEPIRNGKYVTDGAVALAMQVYVQQNVFLDDDILFPYYCDPKVEIGKFQNTVAEVNEQYLKEHNIQVVRRDTGGGAVYVDSGAVNVCYLIQDNGVFGDFKRTYAPAIQALHELGATGVEQTGRNDLTIDGKKVSGAAMTISNGRVYGGYSLLLDVDYDAMEKVLNPNKKKLQSKGIQSTRARVGSIRPNLAPEYQEITIDEFKNLMTCKLLGIDSMDEAKHYVLTEEDWKAIDELTTKKYKNWDWNYGESPQYSDYRDGRFKAGTIQVYLEVEQGRVTKCSIRGDFFSKREIQDVETQLIGVRMVEEDIKAVLDTFELTEYFGAVTSEELTKLILGE</sequence>
<dbReference type="SUPFAM" id="SSF82649">
    <property type="entry name" value="SufE/NifU"/>
    <property type="match status" value="1"/>
</dbReference>
<name>D0BLX5_9LACT</name>
<dbReference type="UniPathway" id="UPA00537">
    <property type="reaction ID" value="UER00594"/>
</dbReference>
<dbReference type="PROSITE" id="PS51733">
    <property type="entry name" value="BPL_LPL_CATALYTIC"/>
    <property type="match status" value="1"/>
</dbReference>
<dbReference type="InterPro" id="IPR004562">
    <property type="entry name" value="LipoylTrfase_LipoateP_Ligase"/>
</dbReference>
<protein>
    <recommendedName>
        <fullName evidence="3">lipoate--protein ligase</fullName>
        <ecNumber evidence="3">6.3.1.20</ecNumber>
    </recommendedName>
</protein>
<reference evidence="9" key="2">
    <citation type="submission" date="2011-10" db="EMBL/GenBank/DDBJ databases">
        <title>The Genome Sequence of Granulicatella elegans ATCC 700633.</title>
        <authorList>
            <consortium name="The Broad Institute Genome Sequencing Platform"/>
            <consortium name="The Broad Institute Genome Sequencing Center for Infectious Disease"/>
            <person name="Earl A."/>
            <person name="Ward D."/>
            <person name="Feldgarden M."/>
            <person name="Gevers D."/>
            <person name="Sibley C.D."/>
            <person name="Field T.R."/>
            <person name="Grinwis M."/>
            <person name="Eshaghurshan C.S."/>
            <person name="Surette M.G."/>
            <person name="Young S.K."/>
            <person name="Zeng Q."/>
            <person name="Gargeya S."/>
            <person name="Fitzgerald M."/>
            <person name="Haas B."/>
            <person name="Abouelleil A."/>
            <person name="Alvarado L."/>
            <person name="Arachchi H.M."/>
            <person name="Berlin A."/>
            <person name="Brown A."/>
            <person name="Chapman S.B."/>
            <person name="Chen Z."/>
            <person name="Dunbar C."/>
            <person name="Freedman E."/>
            <person name="Gearin G."/>
            <person name="Goldberg J."/>
            <person name="Griggs A."/>
            <person name="Gujja S."/>
            <person name="Heiman D."/>
            <person name="Howarth C."/>
            <person name="Larson L."/>
            <person name="Lui A."/>
            <person name="MacDonald P.J.P."/>
            <person name="Montmayeur A."/>
            <person name="Murphy C."/>
            <person name="Neiman D."/>
            <person name="Pearson M."/>
            <person name="Priest M."/>
            <person name="Roberts A."/>
            <person name="Saif S."/>
            <person name="Shea T."/>
            <person name="Shenoy N."/>
            <person name="Sisk P."/>
            <person name="Stolte C."/>
            <person name="Sykes S."/>
            <person name="Wortman J."/>
            <person name="Nusbaum C."/>
            <person name="Birren B."/>
        </authorList>
    </citation>
    <scope>NUCLEOTIDE SEQUENCE [LARGE SCALE GENOMIC DNA]</scope>
    <source>
        <strain evidence="9">ATCC 700633</strain>
    </source>
</reference>
<evidence type="ECO:0000256" key="4">
    <source>
        <dbReference type="ARBA" id="ARBA00022598"/>
    </source>
</evidence>
<dbReference type="AlphaFoldDB" id="D0BLX5"/>
<dbReference type="InterPro" id="IPR045864">
    <property type="entry name" value="aa-tRNA-synth_II/BPL/LPL"/>
</dbReference>
<dbReference type="GO" id="GO:0017118">
    <property type="term" value="F:lipoyltransferase activity"/>
    <property type="evidence" value="ECO:0007669"/>
    <property type="project" value="TreeGrafter"/>
</dbReference>
<evidence type="ECO:0000256" key="7">
    <source>
        <dbReference type="ARBA" id="ARBA00048037"/>
    </source>
</evidence>
<dbReference type="Pfam" id="PF10437">
    <property type="entry name" value="Lip_prot_lig_C"/>
    <property type="match status" value="1"/>
</dbReference>
<keyword evidence="10" id="KW-1185">Reference proteome</keyword>
<dbReference type="HOGENOM" id="CLU_022986_0_2_9"/>
<comment type="catalytic activity">
    <reaction evidence="7">
        <text>L-lysyl-[lipoyl-carrier protein] + (R)-lipoate + ATP = N(6)-[(R)-lipoyl]-L-lysyl-[lipoyl-carrier protein] + AMP + diphosphate + H(+)</text>
        <dbReference type="Rhea" id="RHEA:49288"/>
        <dbReference type="Rhea" id="RHEA-COMP:10500"/>
        <dbReference type="Rhea" id="RHEA-COMP:10502"/>
        <dbReference type="ChEBI" id="CHEBI:15378"/>
        <dbReference type="ChEBI" id="CHEBI:29969"/>
        <dbReference type="ChEBI" id="CHEBI:30616"/>
        <dbReference type="ChEBI" id="CHEBI:33019"/>
        <dbReference type="ChEBI" id="CHEBI:83088"/>
        <dbReference type="ChEBI" id="CHEBI:83099"/>
        <dbReference type="ChEBI" id="CHEBI:456215"/>
        <dbReference type="EC" id="6.3.1.20"/>
    </reaction>
</comment>